<dbReference type="InterPro" id="IPR011488">
    <property type="entry name" value="TIF_2_asu"/>
</dbReference>
<dbReference type="Pfam" id="PF00575">
    <property type="entry name" value="S1"/>
    <property type="match status" value="1"/>
</dbReference>
<dbReference type="InterPro" id="IPR003029">
    <property type="entry name" value="S1_domain"/>
</dbReference>
<dbReference type="PROSITE" id="PS50126">
    <property type="entry name" value="S1"/>
    <property type="match status" value="1"/>
</dbReference>
<dbReference type="GO" id="GO:1990856">
    <property type="term" value="F:methionyl-initiator methionine tRNA binding"/>
    <property type="evidence" value="ECO:0007669"/>
    <property type="project" value="EnsemblFungi"/>
</dbReference>
<keyword evidence="7" id="KW-1185">Reference proteome</keyword>
<keyword evidence="4" id="KW-0648">Protein biosynthesis</keyword>
<dbReference type="InterPro" id="IPR024055">
    <property type="entry name" value="TIF2_asu_C"/>
</dbReference>
<evidence type="ECO:0000313" key="6">
    <source>
        <dbReference type="EMBL" id="PJF16909.1"/>
    </source>
</evidence>
<dbReference type="EMBL" id="MTSL01000202">
    <property type="protein sequence ID" value="PJF16909.1"/>
    <property type="molecule type" value="Genomic_DNA"/>
</dbReference>
<dbReference type="GO" id="GO:0033290">
    <property type="term" value="C:eukaryotic 48S preinitiation complex"/>
    <property type="evidence" value="ECO:0007669"/>
    <property type="project" value="EnsemblFungi"/>
</dbReference>
<dbReference type="GO" id="GO:0005525">
    <property type="term" value="F:GTP binding"/>
    <property type="evidence" value="ECO:0007669"/>
    <property type="project" value="EnsemblFungi"/>
</dbReference>
<dbReference type="GO" id="GO:0003743">
    <property type="term" value="F:translation initiation factor activity"/>
    <property type="evidence" value="ECO:0007669"/>
    <property type="project" value="UniProtKB-KW"/>
</dbReference>
<protein>
    <recommendedName>
        <fullName evidence="5">S1 motif domain-containing protein</fullName>
    </recommendedName>
</protein>
<dbReference type="SUPFAM" id="SSF110993">
    <property type="entry name" value="eIF-2-alpha, C-terminal domain"/>
    <property type="match status" value="1"/>
</dbReference>
<evidence type="ECO:0000259" key="5">
    <source>
        <dbReference type="PROSITE" id="PS50126"/>
    </source>
</evidence>
<dbReference type="SMART" id="SM00316">
    <property type="entry name" value="S1"/>
    <property type="match status" value="1"/>
</dbReference>
<organism evidence="6 7">
    <name type="scientific">Paramicrosporidium saccamoebae</name>
    <dbReference type="NCBI Taxonomy" id="1246581"/>
    <lineage>
        <taxon>Eukaryota</taxon>
        <taxon>Fungi</taxon>
        <taxon>Fungi incertae sedis</taxon>
        <taxon>Cryptomycota</taxon>
        <taxon>Cryptomycota incertae sedis</taxon>
        <taxon>Paramicrosporidium</taxon>
    </lineage>
</organism>
<dbReference type="Gene3D" id="2.40.50.140">
    <property type="entry name" value="Nucleic acid-binding proteins"/>
    <property type="match status" value="1"/>
</dbReference>
<dbReference type="GO" id="GO:0043022">
    <property type="term" value="F:ribosome binding"/>
    <property type="evidence" value="ECO:0007669"/>
    <property type="project" value="TreeGrafter"/>
</dbReference>
<dbReference type="GO" id="GO:0043614">
    <property type="term" value="C:multi-eIF complex"/>
    <property type="evidence" value="ECO:0007669"/>
    <property type="project" value="EnsemblFungi"/>
</dbReference>
<dbReference type="Pfam" id="PF07541">
    <property type="entry name" value="EIF_2_alpha"/>
    <property type="match status" value="1"/>
</dbReference>
<dbReference type="GO" id="GO:0005850">
    <property type="term" value="C:eukaryotic translation initiation factor 2 complex"/>
    <property type="evidence" value="ECO:0007669"/>
    <property type="project" value="EnsemblFungi"/>
</dbReference>
<dbReference type="Gene3D" id="1.10.150.190">
    <property type="entry name" value="Translation initiation factor 2, subunit 1, domain 2"/>
    <property type="match status" value="1"/>
</dbReference>
<dbReference type="AlphaFoldDB" id="A0A2H9TGT6"/>
<evidence type="ECO:0000256" key="1">
    <source>
        <dbReference type="ARBA" id="ARBA00007223"/>
    </source>
</evidence>
<proteinExistence type="inferred from homology"/>
<dbReference type="SUPFAM" id="SSF116742">
    <property type="entry name" value="eIF2alpha middle domain-like"/>
    <property type="match status" value="1"/>
</dbReference>
<dbReference type="FunFam" id="1.10.150.190:FF:000003">
    <property type="entry name" value="Eukaryotic translation initiation factor 2 subunit alpha"/>
    <property type="match status" value="1"/>
</dbReference>
<evidence type="ECO:0000256" key="3">
    <source>
        <dbReference type="ARBA" id="ARBA00022553"/>
    </source>
</evidence>
<gene>
    <name evidence="6" type="ORF">PSACC_03279</name>
</gene>
<sequence>MSSSESEGELESYTPTIEVMDEEALDKSTSNLSLNPKFLCRMYENQYPEVNDLVMVTVKRIAEMGAYVSLMEYNNIEGMVLLSELSRRRIRSVQRLIRVGKTEVVAVLRVDKDKGYIDLSKKRVSPEEAEKFEEKYNKSKTVHSILRHVAEKNDMDLEQLYEKVGWPLYRTFGHAFDAFKMALNEPEKIWAALPEKLDESIKDEILQSIVRRLTPQKLKIRADVEVACFDYEGIDAVKRALAAGEAVSTEEIQIKAKLVAPPLYVLMTQCMEKSKGLELMAQAIEQIETVIKAANGQIVIKMKPKAVSESDDKVLDALMKKSEMDNAEVSGDEDHSEL</sequence>
<comment type="caution">
    <text evidence="6">The sequence shown here is derived from an EMBL/GenBank/DDBJ whole genome shotgun (WGS) entry which is preliminary data.</text>
</comment>
<dbReference type="PANTHER" id="PTHR10602">
    <property type="entry name" value="EUKARYOTIC TRANSLATION INITIATION FACTOR 2 SUBUNIT 1"/>
    <property type="match status" value="1"/>
</dbReference>
<dbReference type="FunFam" id="2.40.50.140:FF:000015">
    <property type="entry name" value="Eukaryotic translation initiation factor 2 subunit alpha"/>
    <property type="match status" value="1"/>
</dbReference>
<evidence type="ECO:0000256" key="4">
    <source>
        <dbReference type="ARBA" id="ARBA00022917"/>
    </source>
</evidence>
<dbReference type="CDD" id="cd04452">
    <property type="entry name" value="S1_IF2_alpha"/>
    <property type="match status" value="1"/>
</dbReference>
<keyword evidence="3" id="KW-0597">Phosphoprotein</keyword>
<dbReference type="FunFam" id="3.30.70.1130:FF:000001">
    <property type="entry name" value="Eukaryotic translation initiation factor 2 subunit 1"/>
    <property type="match status" value="1"/>
</dbReference>
<dbReference type="GO" id="GO:0001731">
    <property type="term" value="P:formation of translation preinitiation complex"/>
    <property type="evidence" value="ECO:0007669"/>
    <property type="project" value="EnsemblFungi"/>
</dbReference>
<dbReference type="SUPFAM" id="SSF50249">
    <property type="entry name" value="Nucleic acid-binding proteins"/>
    <property type="match status" value="1"/>
</dbReference>
<dbReference type="InterPro" id="IPR012340">
    <property type="entry name" value="NA-bd_OB-fold"/>
</dbReference>
<dbReference type="InterPro" id="IPR024054">
    <property type="entry name" value="TIF2_asu_middle_sf"/>
</dbReference>
<dbReference type="Gene3D" id="3.30.70.1130">
    <property type="entry name" value="EIF_2_alpha"/>
    <property type="match status" value="1"/>
</dbReference>
<accession>A0A2H9TGT6</accession>
<evidence type="ECO:0000313" key="7">
    <source>
        <dbReference type="Proteomes" id="UP000240830"/>
    </source>
</evidence>
<dbReference type="PANTHER" id="PTHR10602:SF0">
    <property type="entry name" value="EUKARYOTIC TRANSLATION INITIATION FACTOR 2 SUBUNIT 1"/>
    <property type="match status" value="1"/>
</dbReference>
<keyword evidence="2" id="KW-0396">Initiation factor</keyword>
<dbReference type="OrthoDB" id="1685042at2759"/>
<reference evidence="6 7" key="1">
    <citation type="submission" date="2016-10" db="EMBL/GenBank/DDBJ databases">
        <title>The genome of Paramicrosporidium saccamoebae is the missing link in understanding Cryptomycota and Microsporidia evolution.</title>
        <authorList>
            <person name="Quandt C.A."/>
            <person name="Beaudet D."/>
            <person name="Corsaro D."/>
            <person name="Michel R."/>
            <person name="Corradi N."/>
            <person name="James T."/>
        </authorList>
    </citation>
    <scope>NUCLEOTIDE SEQUENCE [LARGE SCALE GENOMIC DNA]</scope>
    <source>
        <strain evidence="6 7">KSL3</strain>
    </source>
</reference>
<feature type="domain" description="S1 motif" evidence="5">
    <location>
        <begin position="51"/>
        <end position="122"/>
    </location>
</feature>
<dbReference type="STRING" id="1246581.A0A2H9TGT6"/>
<dbReference type="GO" id="GO:0005840">
    <property type="term" value="C:ribosome"/>
    <property type="evidence" value="ECO:0007669"/>
    <property type="project" value="EnsemblFungi"/>
</dbReference>
<evidence type="ECO:0000256" key="2">
    <source>
        <dbReference type="ARBA" id="ARBA00022540"/>
    </source>
</evidence>
<name>A0A2H9TGT6_9FUNG</name>
<comment type="similarity">
    <text evidence="1">Belongs to the eIF-2-alpha family.</text>
</comment>
<dbReference type="InterPro" id="IPR044126">
    <property type="entry name" value="S1_IF2_alpha"/>
</dbReference>
<dbReference type="Proteomes" id="UP000240830">
    <property type="component" value="Unassembled WGS sequence"/>
</dbReference>